<keyword evidence="3" id="KW-1185">Reference proteome</keyword>
<organism evidence="2 3">
    <name type="scientific">Cutibacterium equinum</name>
    <dbReference type="NCBI Taxonomy" id="3016342"/>
    <lineage>
        <taxon>Bacteria</taxon>
        <taxon>Bacillati</taxon>
        <taxon>Actinomycetota</taxon>
        <taxon>Actinomycetes</taxon>
        <taxon>Propionibacteriales</taxon>
        <taxon>Propionibacteriaceae</taxon>
        <taxon>Cutibacterium</taxon>
    </lineage>
</organism>
<proteinExistence type="predicted"/>
<dbReference type="RefSeq" id="WP_271417326.1">
    <property type="nucleotide sequence ID" value="NZ_CP115668.1"/>
</dbReference>
<accession>A0ABY7QVL9</accession>
<evidence type="ECO:0000313" key="2">
    <source>
        <dbReference type="EMBL" id="WCC79120.1"/>
    </source>
</evidence>
<name>A0ABY7QVL9_9ACTN</name>
<evidence type="ECO:0000256" key="1">
    <source>
        <dbReference type="SAM" id="MobiDB-lite"/>
    </source>
</evidence>
<dbReference type="EMBL" id="CP115668">
    <property type="protein sequence ID" value="WCC79120.1"/>
    <property type="molecule type" value="Genomic_DNA"/>
</dbReference>
<sequence>MRHRLVGATAQSTAEAAVFAKHWGIRQRDITIVGNPQLDDLPAYRPVKGTVVVATSVTPPSETGGAAPGSELLMDTARALRDHGYRVRVGLHPREDPALWSDFEIATEGTMKAAETAEVVVGIPGSIFPQIAALGAPVVGITEPRLQVPEYILSVATPVDSIAEALAAVRAGQKTAPDTLRAAVGPLGGSRARLWNYWRHALSAAAPQPTQAVHTTPRPVPTHGPSPARQGRGLSLPRTGA</sequence>
<gene>
    <name evidence="2" type="ORF">O6R08_06020</name>
</gene>
<dbReference type="Proteomes" id="UP001212097">
    <property type="component" value="Chromosome"/>
</dbReference>
<evidence type="ECO:0000313" key="3">
    <source>
        <dbReference type="Proteomes" id="UP001212097"/>
    </source>
</evidence>
<reference evidence="2 3" key="1">
    <citation type="submission" date="2023-06" db="EMBL/GenBank/DDBJ databases">
        <title>The Gram-positive Non-spore-bearing Anaerobic Bacilli of Human Feces.</title>
        <authorList>
            <person name="Eggerth A.H."/>
        </authorList>
    </citation>
    <scope>NUCLEOTIDE SEQUENCE [LARGE SCALE GENOMIC DNA]</scope>
    <source>
        <strain evidence="2 3">CBA3108</strain>
    </source>
</reference>
<feature type="region of interest" description="Disordered" evidence="1">
    <location>
        <begin position="206"/>
        <end position="241"/>
    </location>
</feature>
<dbReference type="SUPFAM" id="SSF53756">
    <property type="entry name" value="UDP-Glycosyltransferase/glycogen phosphorylase"/>
    <property type="match status" value="1"/>
</dbReference>
<evidence type="ECO:0008006" key="4">
    <source>
        <dbReference type="Google" id="ProtNLM"/>
    </source>
</evidence>
<protein>
    <recommendedName>
        <fullName evidence="4">Glycosyltransferase, group 1 family protein</fullName>
    </recommendedName>
</protein>